<gene>
    <name evidence="1" type="ORF">FCM35_KLT02405</name>
</gene>
<comment type="caution">
    <text evidence="1">The sequence shown here is derived from an EMBL/GenBank/DDBJ whole genome shotgun (WGS) entry which is preliminary data.</text>
</comment>
<sequence>MLQQILIPSKYGLEEITTTMGKDKLFAEKRTLSAGHLFVSDKRDPLRTAQWWHEDRDEGRSKNRKPTQRGRYLSSEAIQAVQFLKRSKSVLLLQGDPPGSEGAGAREKVQRLIKKDMVAAMRELLSQDEPLLALFVFEEIRKEHWYRPQLTMYLDIISVLTRLNLQRELEQTCSCLKREYYLEADTERFNLLIGVLMESGFVHLAMDCY</sequence>
<accession>A0A833RD45</accession>
<dbReference type="Proteomes" id="UP000623129">
    <property type="component" value="Unassembled WGS sequence"/>
</dbReference>
<reference evidence="1" key="1">
    <citation type="submission" date="2020-01" db="EMBL/GenBank/DDBJ databases">
        <title>Genome sequence of Kobresia littledalei, the first chromosome-level genome in the family Cyperaceae.</title>
        <authorList>
            <person name="Qu G."/>
        </authorList>
    </citation>
    <scope>NUCLEOTIDE SEQUENCE</scope>
    <source>
        <strain evidence="1">C.B.Clarke</strain>
        <tissue evidence="1">Leaf</tissue>
    </source>
</reference>
<dbReference type="AlphaFoldDB" id="A0A833RD45"/>
<evidence type="ECO:0000313" key="2">
    <source>
        <dbReference type="Proteomes" id="UP000623129"/>
    </source>
</evidence>
<evidence type="ECO:0000313" key="1">
    <source>
        <dbReference type="EMBL" id="KAF3332828.1"/>
    </source>
</evidence>
<dbReference type="EMBL" id="SWLB01000011">
    <property type="protein sequence ID" value="KAF3332828.1"/>
    <property type="molecule type" value="Genomic_DNA"/>
</dbReference>
<organism evidence="1 2">
    <name type="scientific">Carex littledalei</name>
    <dbReference type="NCBI Taxonomy" id="544730"/>
    <lineage>
        <taxon>Eukaryota</taxon>
        <taxon>Viridiplantae</taxon>
        <taxon>Streptophyta</taxon>
        <taxon>Embryophyta</taxon>
        <taxon>Tracheophyta</taxon>
        <taxon>Spermatophyta</taxon>
        <taxon>Magnoliopsida</taxon>
        <taxon>Liliopsida</taxon>
        <taxon>Poales</taxon>
        <taxon>Cyperaceae</taxon>
        <taxon>Cyperoideae</taxon>
        <taxon>Cariceae</taxon>
        <taxon>Carex</taxon>
        <taxon>Carex subgen. Euthyceras</taxon>
    </lineage>
</organism>
<dbReference type="GO" id="GO:0009658">
    <property type="term" value="P:chloroplast organization"/>
    <property type="evidence" value="ECO:0007669"/>
    <property type="project" value="InterPro"/>
</dbReference>
<keyword evidence="2" id="KW-1185">Reference proteome</keyword>
<dbReference type="Gene3D" id="1.25.40.10">
    <property type="entry name" value="Tetratricopeptide repeat domain"/>
    <property type="match status" value="1"/>
</dbReference>
<protein>
    <submittedName>
        <fullName evidence="1">Pentatricopeptide repeat-containing protein</fullName>
    </submittedName>
</protein>
<dbReference type="InterPro" id="IPR044190">
    <property type="entry name" value="THA8-like"/>
</dbReference>
<dbReference type="PANTHER" id="PTHR47594:SF4">
    <property type="entry name" value="OS04G0475500 PROTEIN"/>
    <property type="match status" value="1"/>
</dbReference>
<name>A0A833RD45_9POAL</name>
<proteinExistence type="predicted"/>
<dbReference type="OrthoDB" id="662260at2759"/>
<dbReference type="GO" id="GO:0000373">
    <property type="term" value="P:Group II intron splicing"/>
    <property type="evidence" value="ECO:0007669"/>
    <property type="project" value="InterPro"/>
</dbReference>
<dbReference type="InterPro" id="IPR011990">
    <property type="entry name" value="TPR-like_helical_dom_sf"/>
</dbReference>
<dbReference type="GO" id="GO:0003723">
    <property type="term" value="F:RNA binding"/>
    <property type="evidence" value="ECO:0007669"/>
    <property type="project" value="InterPro"/>
</dbReference>
<dbReference type="PANTHER" id="PTHR47594">
    <property type="entry name" value="PPR CONTAINING PLANT-LIKE PROTEIN"/>
    <property type="match status" value="1"/>
</dbReference>